<dbReference type="EMBL" id="MSLT01000001">
    <property type="protein sequence ID" value="OUD16283.1"/>
    <property type="molecule type" value="Genomic_DNA"/>
</dbReference>
<protein>
    <recommendedName>
        <fullName evidence="1">CHAT domain-containing protein</fullName>
    </recommendedName>
</protein>
<dbReference type="Pfam" id="PF12770">
    <property type="entry name" value="CHAT"/>
    <property type="match status" value="1"/>
</dbReference>
<keyword evidence="3" id="KW-1185">Reference proteome</keyword>
<dbReference type="InterPro" id="IPR011990">
    <property type="entry name" value="TPR-like_helical_dom_sf"/>
</dbReference>
<dbReference type="SMART" id="SM00028">
    <property type="entry name" value="TPR"/>
    <property type="match status" value="4"/>
</dbReference>
<proteinExistence type="predicted"/>
<dbReference type="AlphaFoldDB" id="A0A251XCG5"/>
<feature type="domain" description="CHAT" evidence="1">
    <location>
        <begin position="489"/>
        <end position="758"/>
    </location>
</feature>
<comment type="caution">
    <text evidence="2">The sequence shown here is derived from an EMBL/GenBank/DDBJ whole genome shotgun (WGS) entry which is preliminary data.</text>
</comment>
<evidence type="ECO:0000313" key="2">
    <source>
        <dbReference type="EMBL" id="OUD16283.1"/>
    </source>
</evidence>
<evidence type="ECO:0000259" key="1">
    <source>
        <dbReference type="Pfam" id="PF12770"/>
    </source>
</evidence>
<dbReference type="Gene3D" id="1.25.40.10">
    <property type="entry name" value="Tetratricopeptide repeat domain"/>
    <property type="match status" value="2"/>
</dbReference>
<organism evidence="2 3">
    <name type="scientific">Thioflexithrix psekupsensis</name>
    <dbReference type="NCBI Taxonomy" id="1570016"/>
    <lineage>
        <taxon>Bacteria</taxon>
        <taxon>Pseudomonadati</taxon>
        <taxon>Pseudomonadota</taxon>
        <taxon>Gammaproteobacteria</taxon>
        <taxon>Thiotrichales</taxon>
        <taxon>Thioflexithrix</taxon>
    </lineage>
</organism>
<dbReference type="InterPro" id="IPR019734">
    <property type="entry name" value="TPR_rpt"/>
</dbReference>
<accession>A0A251XCG5</accession>
<dbReference type="PANTHER" id="PTHR10098:SF112">
    <property type="entry name" value="SLR0380 PROTEIN"/>
    <property type="match status" value="1"/>
</dbReference>
<reference evidence="2 3" key="1">
    <citation type="submission" date="2016-12" db="EMBL/GenBank/DDBJ databases">
        <title>Thioflexothrix psekupsii D3 genome sequencing and assembly.</title>
        <authorList>
            <person name="Fomenkov A."/>
            <person name="Vincze T."/>
            <person name="Grabovich M."/>
            <person name="Anton B.P."/>
            <person name="Dubinina G."/>
            <person name="Orlova M."/>
            <person name="Belousova E."/>
            <person name="Roberts R.J."/>
        </authorList>
    </citation>
    <scope>NUCLEOTIDE SEQUENCE [LARGE SCALE GENOMIC DNA]</scope>
    <source>
        <strain evidence="2">D3</strain>
    </source>
</reference>
<dbReference type="InterPro" id="IPR024983">
    <property type="entry name" value="CHAT_dom"/>
</dbReference>
<dbReference type="PANTHER" id="PTHR10098">
    <property type="entry name" value="RAPSYN-RELATED"/>
    <property type="match status" value="1"/>
</dbReference>
<sequence length="760" mass="85747">MRNGLYLFYGLIVFYLFGGFSLSAPVWADSAWQAYEQGRFEHAIRAWELRLPSASGEEKIQLHSRLAAAQQALGKHRHVFLQLDQAIKYAEQYGDPTQQALIFSQFSDAWLTIGDQEAALAYAQQAVTLAESLNDPAILAHALNSLGNVWLAHDALEEGLACYQRAAALVANGDDLSLFFKIALNHLFALIAQEEITAILPFSQQLATQLLQQPHTQHTASFLLTYSQHLQKLLTFPDLSISDKQQLLNQLYQAAIKAHELAQELQQPRLLALSYQQHALLAEQSRQFSNALDYARQTIFYANQSNSLELLYQAYWQMGRIQRELGEVDEAIKLYQMSADILQPIQELLETGQRIVQGHFNEVVRPVYYELADLFLHKASKATQEEDKQHWLKQARSSIEQAKLAELRNYFQDDCVSTAERDYPELDQLVEHTAVIYPITLADRLVLLVSAGEGIKVFTVSATQQAVEEQLLLLRTGLQTRPNKRYLYPAQQLYDWLIQPLQSYLKKRQVDTLVFVPDGLLRTVPMATLFDGQQFLIEQYALAITPGLTLTEPQQIDWHNAQFLLAGLSEAVQNYPPLPSVPKELQRIAEVTQRATILLDKNFSLENLQGQLRATEFTAIHLATHGEFSADPQQTYLLNYHDKITIDRLQTVIGLGSFRQQPIELLTLSACQTAVGDDKAALGLAGVAVKAGARSAMATLWFVDDEATALAMTQFYQTLLNASGISKAKALQQVQMQLLRHPRYQHPAYWGPFLLTGNWL</sequence>
<name>A0A251XCG5_9GAMM</name>
<dbReference type="OrthoDB" id="5558589at2"/>
<gene>
    <name evidence="2" type="ORF">TPSD3_00750</name>
</gene>
<dbReference type="Proteomes" id="UP000194798">
    <property type="component" value="Unassembled WGS sequence"/>
</dbReference>
<evidence type="ECO:0000313" key="3">
    <source>
        <dbReference type="Proteomes" id="UP000194798"/>
    </source>
</evidence>
<dbReference type="SUPFAM" id="SSF48452">
    <property type="entry name" value="TPR-like"/>
    <property type="match status" value="2"/>
</dbReference>
<dbReference type="RefSeq" id="WP_086486687.1">
    <property type="nucleotide sequence ID" value="NZ_MSLT01000001.1"/>
</dbReference>